<accession>A0A2M8M085</accession>
<keyword evidence="1" id="KW-0732">Signal</keyword>
<feature type="signal peptide" evidence="1">
    <location>
        <begin position="1"/>
        <end position="26"/>
    </location>
</feature>
<evidence type="ECO:0000256" key="1">
    <source>
        <dbReference type="SAM" id="SignalP"/>
    </source>
</evidence>
<dbReference type="Proteomes" id="UP000230407">
    <property type="component" value="Unassembled WGS sequence"/>
</dbReference>
<dbReference type="EMBL" id="PGGW01000039">
    <property type="protein sequence ID" value="PJE97623.1"/>
    <property type="molecule type" value="Genomic_DNA"/>
</dbReference>
<dbReference type="AlphaFoldDB" id="A0A2M8M085"/>
<evidence type="ECO:0000313" key="2">
    <source>
        <dbReference type="EMBL" id="PJE97623.1"/>
    </source>
</evidence>
<comment type="caution">
    <text evidence="2">The sequence shown here is derived from an EMBL/GenBank/DDBJ whole genome shotgun (WGS) entry which is preliminary data.</text>
</comment>
<sequence>MRRPVRAALAAATGALLATAAAPANAAETTAAGPAAVEWSARHGTATATGERWIESSGTIFTRTLVLEGELINTGSECYSVWIRFTFDLAPMPAHKYAEICGPGTTGVEVRQSPHMPTTTASLAVCRGTANAADCGTWQNITWWPVSRG</sequence>
<keyword evidence="3" id="KW-1185">Reference proteome</keyword>
<evidence type="ECO:0000313" key="3">
    <source>
        <dbReference type="Proteomes" id="UP000230407"/>
    </source>
</evidence>
<name>A0A2M8M085_9ACTN</name>
<proteinExistence type="predicted"/>
<feature type="chain" id="PRO_5014909045" description="Secreted protein" evidence="1">
    <location>
        <begin position="27"/>
        <end position="149"/>
    </location>
</feature>
<dbReference type="RefSeq" id="WP_100201713.1">
    <property type="nucleotide sequence ID" value="NZ_PGGW01000039.1"/>
</dbReference>
<gene>
    <name evidence="2" type="ORF">CUT44_10795</name>
</gene>
<evidence type="ECO:0008006" key="4">
    <source>
        <dbReference type="Google" id="ProtNLM"/>
    </source>
</evidence>
<protein>
    <recommendedName>
        <fullName evidence="4">Secreted protein</fullName>
    </recommendedName>
</protein>
<organism evidence="2 3">
    <name type="scientific">Streptomyces carminius</name>
    <dbReference type="NCBI Taxonomy" id="2665496"/>
    <lineage>
        <taxon>Bacteria</taxon>
        <taxon>Bacillati</taxon>
        <taxon>Actinomycetota</taxon>
        <taxon>Actinomycetes</taxon>
        <taxon>Kitasatosporales</taxon>
        <taxon>Streptomycetaceae</taxon>
        <taxon>Streptomyces</taxon>
    </lineage>
</organism>
<reference evidence="2 3" key="1">
    <citation type="submission" date="2017-11" db="EMBL/GenBank/DDBJ databases">
        <title>Streptomyces carmine sp. nov., a novel actinomycete isolated from Sophora alopecuroides in Xinjiang, China.</title>
        <authorList>
            <person name="Wang Y."/>
            <person name="Luo X."/>
            <person name="Wan C."/>
            <person name="Zhang L."/>
        </authorList>
    </citation>
    <scope>NUCLEOTIDE SEQUENCE [LARGE SCALE GENOMIC DNA]</scope>
    <source>
        <strain evidence="2 3">TRM SA0054</strain>
    </source>
</reference>